<feature type="domain" description="Integrase catalytic" evidence="2">
    <location>
        <begin position="34"/>
        <end position="185"/>
    </location>
</feature>
<protein>
    <submittedName>
        <fullName evidence="3">Transposase InsO family protein</fullName>
    </submittedName>
</protein>
<evidence type="ECO:0000313" key="4">
    <source>
        <dbReference type="Proteomes" id="UP000585437"/>
    </source>
</evidence>
<dbReference type="SUPFAM" id="SSF53098">
    <property type="entry name" value="Ribonuclease H-like"/>
    <property type="match status" value="1"/>
</dbReference>
<dbReference type="InterPro" id="IPR036397">
    <property type="entry name" value="RNaseH_sf"/>
</dbReference>
<dbReference type="PANTHER" id="PTHR47515:SF1">
    <property type="entry name" value="BLR2054 PROTEIN"/>
    <property type="match status" value="1"/>
</dbReference>
<comment type="caution">
    <text evidence="3">The sequence shown here is derived from an EMBL/GenBank/DDBJ whole genome shotgun (WGS) entry which is preliminary data.</text>
</comment>
<dbReference type="InterPro" id="IPR048020">
    <property type="entry name" value="Transpos_IS3"/>
</dbReference>
<accession>A0A7X0JNY0</accession>
<evidence type="ECO:0000313" key="3">
    <source>
        <dbReference type="EMBL" id="MBB6511093.1"/>
    </source>
</evidence>
<dbReference type="PANTHER" id="PTHR47515">
    <property type="entry name" value="LOW CALCIUM RESPONSE LOCUS PROTEIN T"/>
    <property type="match status" value="1"/>
</dbReference>
<keyword evidence="4" id="KW-1185">Reference proteome</keyword>
<dbReference type="EMBL" id="JACHBU010000017">
    <property type="protein sequence ID" value="MBB6511093.1"/>
    <property type="molecule type" value="Genomic_DNA"/>
</dbReference>
<organism evidence="3 4">
    <name type="scientific">Rhizobium soli</name>
    <dbReference type="NCBI Taxonomy" id="424798"/>
    <lineage>
        <taxon>Bacteria</taxon>
        <taxon>Pseudomonadati</taxon>
        <taxon>Pseudomonadota</taxon>
        <taxon>Alphaproteobacteria</taxon>
        <taxon>Hyphomicrobiales</taxon>
        <taxon>Rhizobiaceae</taxon>
        <taxon>Rhizobium/Agrobacterium group</taxon>
        <taxon>Rhizobium</taxon>
    </lineage>
</organism>
<dbReference type="InterPro" id="IPR001584">
    <property type="entry name" value="Integrase_cat-core"/>
</dbReference>
<sequence length="276" mass="31951">MKKTRRIYSELGLQLRNKHPKRRVKAKLREDRQEAVGPNDVWAMDFVHDQHATGKKLRILTVVDTHSRYCPTADARFTYRGEDVVQTLEGICRKTGYPKTIRMDNGSEFISRDLNLWAYANNVTLDFSRPGKPTDNGFIEAFNSKLRSECLNAHWFLTLADSREKLETWRRYYNEERPHSAIGYNVRLTCIIPVAQPARHRDQSRKTLVPGGPRFGPRAENPRLSRKLVGSWVSGQSHHVRRAPPRWSGKKPLTTLIYQLKAQLAVLKRARFGHPQ</sequence>
<dbReference type="Gene3D" id="3.30.420.10">
    <property type="entry name" value="Ribonuclease H-like superfamily/Ribonuclease H"/>
    <property type="match status" value="1"/>
</dbReference>
<evidence type="ECO:0000256" key="1">
    <source>
        <dbReference type="SAM" id="MobiDB-lite"/>
    </source>
</evidence>
<dbReference type="Proteomes" id="UP000585437">
    <property type="component" value="Unassembled WGS sequence"/>
</dbReference>
<dbReference type="GO" id="GO:0003676">
    <property type="term" value="F:nucleic acid binding"/>
    <property type="evidence" value="ECO:0007669"/>
    <property type="project" value="InterPro"/>
</dbReference>
<dbReference type="Pfam" id="PF13683">
    <property type="entry name" value="rve_3"/>
    <property type="match status" value="1"/>
</dbReference>
<name>A0A7X0JNY0_9HYPH</name>
<evidence type="ECO:0000259" key="2">
    <source>
        <dbReference type="PROSITE" id="PS50994"/>
    </source>
</evidence>
<dbReference type="PROSITE" id="PS50994">
    <property type="entry name" value="INTEGRASE"/>
    <property type="match status" value="1"/>
</dbReference>
<dbReference type="AlphaFoldDB" id="A0A7X0JNY0"/>
<reference evidence="3 4" key="1">
    <citation type="submission" date="2020-08" db="EMBL/GenBank/DDBJ databases">
        <title>The Agave Microbiome: Exploring the role of microbial communities in plant adaptations to desert environments.</title>
        <authorList>
            <person name="Partida-Martinez L.P."/>
        </authorList>
    </citation>
    <scope>NUCLEOTIDE SEQUENCE [LARGE SCALE GENOMIC DNA]</scope>
    <source>
        <strain evidence="3 4">AS3.12</strain>
    </source>
</reference>
<feature type="region of interest" description="Disordered" evidence="1">
    <location>
        <begin position="201"/>
        <end position="220"/>
    </location>
</feature>
<dbReference type="GO" id="GO:0015074">
    <property type="term" value="P:DNA integration"/>
    <property type="evidence" value="ECO:0007669"/>
    <property type="project" value="InterPro"/>
</dbReference>
<proteinExistence type="predicted"/>
<dbReference type="NCBIfam" id="NF033516">
    <property type="entry name" value="transpos_IS3"/>
    <property type="match status" value="1"/>
</dbReference>
<gene>
    <name evidence="3" type="ORF">F4695_004491</name>
</gene>
<dbReference type="InterPro" id="IPR012337">
    <property type="entry name" value="RNaseH-like_sf"/>
</dbReference>